<feature type="transmembrane region" description="Helical" evidence="1">
    <location>
        <begin position="242"/>
        <end position="262"/>
    </location>
</feature>
<dbReference type="SMART" id="SM00563">
    <property type="entry name" value="PlsC"/>
    <property type="match status" value="1"/>
</dbReference>
<dbReference type="PANTHER" id="PTHR10983:SF16">
    <property type="entry name" value="LYSOCARDIOLIPIN ACYLTRANSFERASE 1"/>
    <property type="match status" value="1"/>
</dbReference>
<keyword evidence="1" id="KW-0472">Membrane</keyword>
<accession>A0AAD7UE55</accession>
<dbReference type="GO" id="GO:0012505">
    <property type="term" value="C:endomembrane system"/>
    <property type="evidence" value="ECO:0007669"/>
    <property type="project" value="TreeGrafter"/>
</dbReference>
<dbReference type="InterPro" id="IPR002123">
    <property type="entry name" value="Plipid/glycerol_acylTrfase"/>
</dbReference>
<gene>
    <name evidence="3" type="ORF">CTAYLR_000240</name>
</gene>
<keyword evidence="1" id="KW-1133">Transmembrane helix</keyword>
<dbReference type="AlphaFoldDB" id="A0AAD7UE55"/>
<dbReference type="PANTHER" id="PTHR10983">
    <property type="entry name" value="1-ACYLGLYCEROL-3-PHOSPHATE ACYLTRANSFERASE-RELATED"/>
    <property type="match status" value="1"/>
</dbReference>
<evidence type="ECO:0000256" key="1">
    <source>
        <dbReference type="SAM" id="Phobius"/>
    </source>
</evidence>
<sequence>MIEVVGGVRVEVETGFARRSDARVVVVCNHHSNADWMFLWCLCARLGRCHDLCVASKESMKAIPFCGWAMQGLVFIFLSRENRIRDLATIRERVAYWRRGPSTFVLLFPEGTDLSPSNVAKAQAFGKTLTPPVCWRHVLVPRTGGTVAVVAALRPEAVYDLTIAYPGARLRPTLTSLLRKEGFPRAVRIVGERFEPSQLPPLGDEAAWKKWLLDRFARKEQLFHSAADLGEIASPAPRPVRLYGTALCGWGLAVAGFGVCLWRRSDARASAFAGVLIWVCLTTVFHGLDTAILHQTRRA</sequence>
<comment type="caution">
    <text evidence="3">The sequence shown here is derived from an EMBL/GenBank/DDBJ whole genome shotgun (WGS) entry which is preliminary data.</text>
</comment>
<name>A0AAD7UE55_9STRA</name>
<dbReference type="CDD" id="cd07990">
    <property type="entry name" value="LPLAT_LCLAT1-like"/>
    <property type="match status" value="1"/>
</dbReference>
<proteinExistence type="predicted"/>
<dbReference type="SUPFAM" id="SSF69593">
    <property type="entry name" value="Glycerol-3-phosphate (1)-acyltransferase"/>
    <property type="match status" value="1"/>
</dbReference>
<reference evidence="3" key="1">
    <citation type="submission" date="2023-01" db="EMBL/GenBank/DDBJ databases">
        <title>Metagenome sequencing of chrysophaentin producing Chrysophaeum taylorii.</title>
        <authorList>
            <person name="Davison J."/>
            <person name="Bewley C."/>
        </authorList>
    </citation>
    <scope>NUCLEOTIDE SEQUENCE</scope>
    <source>
        <strain evidence="3">NIES-1699</strain>
    </source>
</reference>
<feature type="transmembrane region" description="Helical" evidence="1">
    <location>
        <begin position="269"/>
        <end position="288"/>
    </location>
</feature>
<dbReference type="Pfam" id="PF01553">
    <property type="entry name" value="Acyltransferase"/>
    <property type="match status" value="1"/>
</dbReference>
<protein>
    <recommendedName>
        <fullName evidence="2">Phospholipid/glycerol acyltransferase domain-containing protein</fullName>
    </recommendedName>
</protein>
<keyword evidence="1" id="KW-0812">Transmembrane</keyword>
<evidence type="ECO:0000313" key="3">
    <source>
        <dbReference type="EMBL" id="KAJ8603732.1"/>
    </source>
</evidence>
<evidence type="ECO:0000313" key="4">
    <source>
        <dbReference type="Proteomes" id="UP001230188"/>
    </source>
</evidence>
<dbReference type="GO" id="GO:0016746">
    <property type="term" value="F:acyltransferase activity"/>
    <property type="evidence" value="ECO:0007669"/>
    <property type="project" value="InterPro"/>
</dbReference>
<organism evidence="3 4">
    <name type="scientific">Chrysophaeum taylorii</name>
    <dbReference type="NCBI Taxonomy" id="2483200"/>
    <lineage>
        <taxon>Eukaryota</taxon>
        <taxon>Sar</taxon>
        <taxon>Stramenopiles</taxon>
        <taxon>Ochrophyta</taxon>
        <taxon>Pelagophyceae</taxon>
        <taxon>Pelagomonadales</taxon>
        <taxon>Pelagomonadaceae</taxon>
        <taxon>Chrysophaeum</taxon>
    </lineage>
</organism>
<evidence type="ECO:0000259" key="2">
    <source>
        <dbReference type="SMART" id="SM00563"/>
    </source>
</evidence>
<dbReference type="EMBL" id="JAQMWT010000344">
    <property type="protein sequence ID" value="KAJ8603732.1"/>
    <property type="molecule type" value="Genomic_DNA"/>
</dbReference>
<feature type="domain" description="Phospholipid/glycerol acyltransferase" evidence="2">
    <location>
        <begin position="24"/>
        <end position="147"/>
    </location>
</feature>
<dbReference type="Proteomes" id="UP001230188">
    <property type="component" value="Unassembled WGS sequence"/>
</dbReference>
<keyword evidence="4" id="KW-1185">Reference proteome</keyword>